<accession>Q6MNT7</accession>
<dbReference type="STRING" id="264462.Bd1149"/>
<name>Q6MNT7_BDEBA</name>
<dbReference type="EMBL" id="BX842649">
    <property type="protein sequence ID" value="CAE79064.1"/>
    <property type="molecule type" value="Genomic_DNA"/>
</dbReference>
<organism evidence="2 3">
    <name type="scientific">Bdellovibrio bacteriovorus (strain ATCC 15356 / DSM 50701 / NCIMB 9529 / HD100)</name>
    <dbReference type="NCBI Taxonomy" id="264462"/>
    <lineage>
        <taxon>Bacteria</taxon>
        <taxon>Pseudomonadati</taxon>
        <taxon>Bdellovibrionota</taxon>
        <taxon>Bdellovibrionia</taxon>
        <taxon>Bdellovibrionales</taxon>
        <taxon>Pseudobdellovibrionaceae</taxon>
        <taxon>Bdellovibrio</taxon>
    </lineage>
</organism>
<reference evidence="2 3" key="1">
    <citation type="journal article" date="2004" name="Science">
        <title>A predator unmasked: life cycle of Bdellovibrio bacteriovorus from a genomic perspective.</title>
        <authorList>
            <person name="Rendulic S."/>
            <person name="Jagtap P."/>
            <person name="Rosinus A."/>
            <person name="Eppinger M."/>
            <person name="Baar C."/>
            <person name="Lanz C."/>
            <person name="Keller H."/>
            <person name="Lambert C."/>
            <person name="Evans K.J."/>
            <person name="Goesmann A."/>
            <person name="Meyer F."/>
            <person name="Sockett R.E."/>
            <person name="Schuster S.C."/>
        </authorList>
    </citation>
    <scope>NUCLEOTIDE SEQUENCE [LARGE SCALE GENOMIC DNA]</scope>
    <source>
        <strain evidence="3">ATCC 15356 / DSM 50701 / NCIMB 9529 / HD100</strain>
    </source>
</reference>
<feature type="chain" id="PRO_5004277794" description="Secreted protein" evidence="1">
    <location>
        <begin position="36"/>
        <end position="118"/>
    </location>
</feature>
<protein>
    <recommendedName>
        <fullName evidence="4">Secreted protein</fullName>
    </recommendedName>
</protein>
<keyword evidence="3" id="KW-1185">Reference proteome</keyword>
<sequence>MPVLENRASQKPKEKFMKKAVLALSVLMSVSSSFAQDCTLEEAQGIALVSSVEVLNETQCRAKINGVKMFSPAYNCPLSLDEVLVSGVIINCNRVHEGRIDGIFYRDNGKNDSNIYLY</sequence>
<dbReference type="KEGG" id="bba:Bd1149"/>
<evidence type="ECO:0000256" key="1">
    <source>
        <dbReference type="SAM" id="SignalP"/>
    </source>
</evidence>
<evidence type="ECO:0008006" key="4">
    <source>
        <dbReference type="Google" id="ProtNLM"/>
    </source>
</evidence>
<dbReference type="Proteomes" id="UP000008080">
    <property type="component" value="Chromosome"/>
</dbReference>
<feature type="signal peptide" evidence="1">
    <location>
        <begin position="1"/>
        <end position="35"/>
    </location>
</feature>
<evidence type="ECO:0000313" key="2">
    <source>
        <dbReference type="EMBL" id="CAE79064.1"/>
    </source>
</evidence>
<keyword evidence="1" id="KW-0732">Signal</keyword>
<dbReference type="HOGENOM" id="CLU_2068497_0_0_7"/>
<dbReference type="AlphaFoldDB" id="Q6MNT7"/>
<gene>
    <name evidence="2" type="ordered locus">Bd1149</name>
</gene>
<evidence type="ECO:0000313" key="3">
    <source>
        <dbReference type="Proteomes" id="UP000008080"/>
    </source>
</evidence>
<proteinExistence type="predicted"/>